<dbReference type="NCBIfam" id="TIGR00797">
    <property type="entry name" value="matE"/>
    <property type="match status" value="1"/>
</dbReference>
<dbReference type="GO" id="GO:0042910">
    <property type="term" value="F:xenobiotic transmembrane transporter activity"/>
    <property type="evidence" value="ECO:0007669"/>
    <property type="project" value="InterPro"/>
</dbReference>
<comment type="similarity">
    <text evidence="2 6">Belongs to the multi antimicrobial extrusion (MATE) (TC 2.A.66.1) family.</text>
</comment>
<dbReference type="AlphaFoldDB" id="A0A5B8MUW5"/>
<evidence type="ECO:0000313" key="9">
    <source>
        <dbReference type="Proteomes" id="UP000316726"/>
    </source>
</evidence>
<dbReference type="CDD" id="cd13136">
    <property type="entry name" value="MATE_DinF_like"/>
    <property type="match status" value="1"/>
</dbReference>
<feature type="transmembrane region" description="Helical" evidence="6">
    <location>
        <begin position="225"/>
        <end position="243"/>
    </location>
</feature>
<dbReference type="Pfam" id="PF01554">
    <property type="entry name" value="MatE"/>
    <property type="match status" value="2"/>
</dbReference>
<keyword evidence="3 6" id="KW-0812">Transmembrane</keyword>
<evidence type="ECO:0000256" key="3">
    <source>
        <dbReference type="ARBA" id="ARBA00022692"/>
    </source>
</evidence>
<feature type="transmembrane region" description="Helical" evidence="6">
    <location>
        <begin position="495"/>
        <end position="517"/>
    </location>
</feature>
<feature type="transmembrane region" description="Helical" evidence="6">
    <location>
        <begin position="278"/>
        <end position="301"/>
    </location>
</feature>
<feature type="compositionally biased region" description="Basic and acidic residues" evidence="7">
    <location>
        <begin position="42"/>
        <end position="64"/>
    </location>
</feature>
<feature type="transmembrane region" description="Helical" evidence="6">
    <location>
        <begin position="101"/>
        <end position="121"/>
    </location>
</feature>
<feature type="transmembrane region" description="Helical" evidence="6">
    <location>
        <begin position="470"/>
        <end position="489"/>
    </location>
</feature>
<accession>A0A5B8MUW5</accession>
<dbReference type="GO" id="GO:0016020">
    <property type="term" value="C:membrane"/>
    <property type="evidence" value="ECO:0007669"/>
    <property type="project" value="UniProtKB-SubCell"/>
</dbReference>
<dbReference type="EMBL" id="CP031043">
    <property type="protein sequence ID" value="QDZ23554.1"/>
    <property type="molecule type" value="Genomic_DNA"/>
</dbReference>
<dbReference type="InterPro" id="IPR044644">
    <property type="entry name" value="DinF-like"/>
</dbReference>
<keyword evidence="9" id="KW-1185">Reference proteome</keyword>
<evidence type="ECO:0000313" key="8">
    <source>
        <dbReference type="EMBL" id="QDZ23554.1"/>
    </source>
</evidence>
<comment type="subcellular location">
    <subcellularLocation>
        <location evidence="1">Membrane</location>
        <topology evidence="1">Multi-pass membrane protein</topology>
    </subcellularLocation>
</comment>
<evidence type="ECO:0000256" key="6">
    <source>
        <dbReference type="RuleBase" id="RU004914"/>
    </source>
</evidence>
<reference evidence="8 9" key="1">
    <citation type="submission" date="2018-07" db="EMBL/GenBank/DDBJ databases">
        <title>The complete nuclear genome of the prasinophyte Chloropicon primus (CCMP1205).</title>
        <authorList>
            <person name="Pombert J.-F."/>
            <person name="Otis C."/>
            <person name="Turmel M."/>
            <person name="Lemieux C."/>
        </authorList>
    </citation>
    <scope>NUCLEOTIDE SEQUENCE [LARGE SCALE GENOMIC DNA]</scope>
    <source>
        <strain evidence="8 9">CCMP1205</strain>
    </source>
</reference>
<name>A0A5B8MUW5_9CHLO</name>
<evidence type="ECO:0000256" key="2">
    <source>
        <dbReference type="ARBA" id="ARBA00010199"/>
    </source>
</evidence>
<feature type="region of interest" description="Disordered" evidence="7">
    <location>
        <begin position="1"/>
        <end position="80"/>
    </location>
</feature>
<dbReference type="STRING" id="1764295.A0A5B8MUW5"/>
<keyword evidence="4 6" id="KW-1133">Transmembrane helix</keyword>
<dbReference type="InterPro" id="IPR002528">
    <property type="entry name" value="MATE_fam"/>
</dbReference>
<feature type="transmembrane region" description="Helical" evidence="6">
    <location>
        <begin position="141"/>
        <end position="163"/>
    </location>
</feature>
<protein>
    <recommendedName>
        <fullName evidence="6">Protein DETOXIFICATION</fullName>
    </recommendedName>
    <alternativeName>
        <fullName evidence="6">Multidrug and toxic compound extrusion protein</fullName>
    </alternativeName>
</protein>
<feature type="transmembrane region" description="Helical" evidence="6">
    <location>
        <begin position="183"/>
        <end position="205"/>
    </location>
</feature>
<feature type="transmembrane region" description="Helical" evidence="6">
    <location>
        <begin position="399"/>
        <end position="422"/>
    </location>
</feature>
<dbReference type="PANTHER" id="PTHR42893:SF46">
    <property type="entry name" value="PROTEIN DETOXIFICATION 44, CHLOROPLASTIC"/>
    <property type="match status" value="1"/>
</dbReference>
<evidence type="ECO:0000256" key="1">
    <source>
        <dbReference type="ARBA" id="ARBA00004141"/>
    </source>
</evidence>
<feature type="transmembrane region" description="Helical" evidence="6">
    <location>
        <begin position="252"/>
        <end position="272"/>
    </location>
</feature>
<evidence type="ECO:0000256" key="5">
    <source>
        <dbReference type="ARBA" id="ARBA00023136"/>
    </source>
</evidence>
<dbReference type="GO" id="GO:0015297">
    <property type="term" value="F:antiporter activity"/>
    <property type="evidence" value="ECO:0007669"/>
    <property type="project" value="InterPro"/>
</dbReference>
<dbReference type="OrthoDB" id="2126698at2759"/>
<evidence type="ECO:0000256" key="7">
    <source>
        <dbReference type="SAM" id="MobiDB-lite"/>
    </source>
</evidence>
<dbReference type="Proteomes" id="UP000316726">
    <property type="component" value="Chromosome 10"/>
</dbReference>
<proteinExistence type="inferred from homology"/>
<gene>
    <name evidence="8" type="ORF">A3770_10p60720</name>
</gene>
<feature type="transmembrane region" description="Helical" evidence="6">
    <location>
        <begin position="434"/>
        <end position="458"/>
    </location>
</feature>
<sequence length="535" mass="57793">MRAARVTGSARGARGSAPPSSRWNGPLASRLVSRKKWRVQQQRRERKEGERRSLALRAGHDVGRGQEAGTSEAKLQGERGSEVATTNLFRPWSRSPYDGEIFKLALPALLSVLIDPLMSIVDTAIIGRIGVNELAGTGLAGLLWATFTVALFQFLATAITPLVSGANARGDDEAVSRTICTGLWLAASIGTVLFVLKYVGAEWFLQNVFTSSSEVVSNSMKYLDARIFSVHATLLQLVCIGALRGLKNTKKILYATVVANALNCCLDCLFVFKFGWGVTGAAASSSISTTLSCFLLLSALLKTKKLVPKDLFRPPGLTEAMPVLSAGIALSTKSMVTMYTVGLASQAIAQLGAVSLAAHEIIKQLFFFCYIAVEPLSVAGQSLVAECLGKKEVKQARMIAYRLVQLAVSLGAILGLMIKFLGPKIVHVFTKEDNVIGITFTVIGVVALFQPLDALMLAQEGVLLGAREHAYISRSVIATSLTCFLALYLMTKTFALPYTLLHVWLCVKILTMGRILFSSFRLYLSEHSPIQEPGL</sequence>
<dbReference type="PANTHER" id="PTHR42893">
    <property type="entry name" value="PROTEIN DETOXIFICATION 44, CHLOROPLASTIC-RELATED"/>
    <property type="match status" value="1"/>
</dbReference>
<evidence type="ECO:0000256" key="4">
    <source>
        <dbReference type="ARBA" id="ARBA00022989"/>
    </source>
</evidence>
<organism evidence="8 9">
    <name type="scientific">Chloropicon primus</name>
    <dbReference type="NCBI Taxonomy" id="1764295"/>
    <lineage>
        <taxon>Eukaryota</taxon>
        <taxon>Viridiplantae</taxon>
        <taxon>Chlorophyta</taxon>
        <taxon>Chloropicophyceae</taxon>
        <taxon>Chloropicales</taxon>
        <taxon>Chloropicaceae</taxon>
        <taxon>Chloropicon</taxon>
    </lineage>
</organism>
<keyword evidence="5 6" id="KW-0472">Membrane</keyword>